<dbReference type="GO" id="GO:0005737">
    <property type="term" value="C:cytoplasm"/>
    <property type="evidence" value="ECO:0007669"/>
    <property type="project" value="TreeGrafter"/>
</dbReference>
<dbReference type="eggNOG" id="arCOG00755">
    <property type="taxonomic scope" value="Archaea"/>
</dbReference>
<keyword evidence="4" id="KW-1185">Reference proteome</keyword>
<dbReference type="Gene3D" id="3.30.9.10">
    <property type="entry name" value="D-Amino Acid Oxidase, subunit A, domain 2"/>
    <property type="match status" value="1"/>
</dbReference>
<dbReference type="PANTHER" id="PTHR13847">
    <property type="entry name" value="SARCOSINE DEHYDROGENASE-RELATED"/>
    <property type="match status" value="1"/>
</dbReference>
<dbReference type="HOGENOM" id="CLU_007884_4_1_2"/>
<protein>
    <submittedName>
        <fullName evidence="3">FAD dependent oxidoreductase</fullName>
    </submittedName>
</protein>
<evidence type="ECO:0000259" key="2">
    <source>
        <dbReference type="Pfam" id="PF01266"/>
    </source>
</evidence>
<evidence type="ECO:0000313" key="4">
    <source>
        <dbReference type="Proteomes" id="UP000002595"/>
    </source>
</evidence>
<dbReference type="AlphaFoldDB" id="A1RTB6"/>
<dbReference type="KEGG" id="pis:Pisl_1024"/>
<dbReference type="InterPro" id="IPR036188">
    <property type="entry name" value="FAD/NAD-bd_sf"/>
</dbReference>
<evidence type="ECO:0000313" key="3">
    <source>
        <dbReference type="EMBL" id="ABL88198.1"/>
    </source>
</evidence>
<keyword evidence="1" id="KW-0560">Oxidoreductase</keyword>
<dbReference type="SUPFAM" id="SSF51905">
    <property type="entry name" value="FAD/NAD(P)-binding domain"/>
    <property type="match status" value="1"/>
</dbReference>
<dbReference type="Proteomes" id="UP000002595">
    <property type="component" value="Chromosome"/>
</dbReference>
<dbReference type="Gene3D" id="3.50.50.60">
    <property type="entry name" value="FAD/NAD(P)-binding domain"/>
    <property type="match status" value="1"/>
</dbReference>
<dbReference type="InterPro" id="IPR006076">
    <property type="entry name" value="FAD-dep_OxRdtase"/>
</dbReference>
<organism evidence="3 4">
    <name type="scientific">Pyrobaculum islandicum (strain DSM 4184 / JCM 9189 / GEO3)</name>
    <dbReference type="NCBI Taxonomy" id="384616"/>
    <lineage>
        <taxon>Archaea</taxon>
        <taxon>Thermoproteota</taxon>
        <taxon>Thermoprotei</taxon>
        <taxon>Thermoproteales</taxon>
        <taxon>Thermoproteaceae</taxon>
        <taxon>Pyrobaculum</taxon>
    </lineage>
</organism>
<dbReference type="GO" id="GO:0016491">
    <property type="term" value="F:oxidoreductase activity"/>
    <property type="evidence" value="ECO:0007669"/>
    <property type="project" value="UniProtKB-KW"/>
</dbReference>
<dbReference type="Pfam" id="PF01266">
    <property type="entry name" value="DAO"/>
    <property type="match status" value="1"/>
</dbReference>
<proteinExistence type="predicted"/>
<gene>
    <name evidence="3" type="ordered locus">Pisl_1024</name>
</gene>
<name>A1RTB6_PYRIL</name>
<dbReference type="PANTHER" id="PTHR13847:SF287">
    <property type="entry name" value="FAD-DEPENDENT OXIDOREDUCTASE DOMAIN-CONTAINING PROTEIN 1"/>
    <property type="match status" value="1"/>
</dbReference>
<reference evidence="3" key="1">
    <citation type="submission" date="2006-12" db="EMBL/GenBank/DDBJ databases">
        <title>Complete sequence of Pyrobaculum islandicum DSM 4184.</title>
        <authorList>
            <person name="Copeland A."/>
            <person name="Lucas S."/>
            <person name="Lapidus A."/>
            <person name="Barry K."/>
            <person name="Detter J.C."/>
            <person name="Glavina del Rio T."/>
            <person name="Dalin E."/>
            <person name="Tice H."/>
            <person name="Pitluck S."/>
            <person name="Meincke L."/>
            <person name="Brettin T."/>
            <person name="Bruce D."/>
            <person name="Han C."/>
            <person name="Tapia R."/>
            <person name="Gilna P."/>
            <person name="Schmutz J."/>
            <person name="Larimer F."/>
            <person name="Land M."/>
            <person name="Hauser L."/>
            <person name="Kyrpides N."/>
            <person name="Mikhailova N."/>
            <person name="Cozen A.E."/>
            <person name="Fitz-Gibbon S.T."/>
            <person name="House C.H."/>
            <person name="Saltikov C."/>
            <person name="Lowe T."/>
            <person name="Richardson P."/>
        </authorList>
    </citation>
    <scope>NUCLEOTIDE SEQUENCE [LARGE SCALE GENOMIC DNA]</scope>
    <source>
        <strain evidence="3">DSM 4184</strain>
    </source>
</reference>
<dbReference type="STRING" id="384616.Pisl_1024"/>
<accession>A1RTB6</accession>
<feature type="domain" description="FAD dependent oxidoreductase" evidence="2">
    <location>
        <begin position="2"/>
        <end position="370"/>
    </location>
</feature>
<sequence length="403" mass="45455">MSIAYHLKRLSPRSKVLVVDQYAGVGMGDTAKSAAAFRTIFTSQINRVLSKTSIDFYRDIQKSGVDLNMRFVGYLFLVPKENAETMRAIAQELGKIGVTVDLFERLNMPLRFKVTDDEEAREMGLPDIALGLLVKEAGIIDPEKLVRYYYEAYTKEGGEVLFNVKVESVSFRPKKPLNIPGEPFTWQDVKVAGLETSAGYLEARNVIFATGAWTEQLMNMAGFGLPLKPRKRQVFVVRADGELDDLLKSGLADREYAPMIILPKGIYVRPEPNEKTFWVGVADRRPFRFEEKPEPEEALWRYGIYPVLTKYIPAFEGRMPQNAWAGHYDENIVDYQPIVDRLAEGLYVAAGTSGSGIMKADAVGRIAAYLAMGYEKAELYGGVIVESNMLRRNRCFEEERLVI</sequence>
<dbReference type="EMBL" id="CP000504">
    <property type="protein sequence ID" value="ABL88198.1"/>
    <property type="molecule type" value="Genomic_DNA"/>
</dbReference>
<evidence type="ECO:0000256" key="1">
    <source>
        <dbReference type="ARBA" id="ARBA00023002"/>
    </source>
</evidence>